<dbReference type="EMBL" id="JAACXV010013449">
    <property type="protein sequence ID" value="KAF7273396.1"/>
    <property type="molecule type" value="Genomic_DNA"/>
</dbReference>
<sequence length="113" mass="13050">MWWRGSATFAADKNGAHNHATTVLRDTLLLCYWSPDGSWWGYVMSGFIGAFAVKQSTSCYWVPLYPIKAPRAVIGRTKWYDRVFGRRPFGTNKALRFLIQLNRANTKWCPIFL</sequence>
<reference evidence="1" key="1">
    <citation type="submission" date="2020-08" db="EMBL/GenBank/DDBJ databases">
        <title>Genome sequencing and assembly of the red palm weevil Rhynchophorus ferrugineus.</title>
        <authorList>
            <person name="Dias G.B."/>
            <person name="Bergman C.M."/>
            <person name="Manee M."/>
        </authorList>
    </citation>
    <scope>NUCLEOTIDE SEQUENCE</scope>
    <source>
        <strain evidence="1">AA-2017</strain>
        <tissue evidence="1">Whole larva</tissue>
    </source>
</reference>
<dbReference type="Proteomes" id="UP000625711">
    <property type="component" value="Unassembled WGS sequence"/>
</dbReference>
<proteinExistence type="predicted"/>
<comment type="caution">
    <text evidence="1">The sequence shown here is derived from an EMBL/GenBank/DDBJ whole genome shotgun (WGS) entry which is preliminary data.</text>
</comment>
<accession>A0A834I658</accession>
<protein>
    <submittedName>
        <fullName evidence="1">Uncharacterized protein</fullName>
    </submittedName>
</protein>
<evidence type="ECO:0000313" key="2">
    <source>
        <dbReference type="Proteomes" id="UP000625711"/>
    </source>
</evidence>
<name>A0A834I658_RHYFE</name>
<keyword evidence="2" id="KW-1185">Reference proteome</keyword>
<evidence type="ECO:0000313" key="1">
    <source>
        <dbReference type="EMBL" id="KAF7273396.1"/>
    </source>
</evidence>
<organism evidence="1 2">
    <name type="scientific">Rhynchophorus ferrugineus</name>
    <name type="common">Red palm weevil</name>
    <name type="synonym">Curculio ferrugineus</name>
    <dbReference type="NCBI Taxonomy" id="354439"/>
    <lineage>
        <taxon>Eukaryota</taxon>
        <taxon>Metazoa</taxon>
        <taxon>Ecdysozoa</taxon>
        <taxon>Arthropoda</taxon>
        <taxon>Hexapoda</taxon>
        <taxon>Insecta</taxon>
        <taxon>Pterygota</taxon>
        <taxon>Neoptera</taxon>
        <taxon>Endopterygota</taxon>
        <taxon>Coleoptera</taxon>
        <taxon>Polyphaga</taxon>
        <taxon>Cucujiformia</taxon>
        <taxon>Curculionidae</taxon>
        <taxon>Dryophthorinae</taxon>
        <taxon>Rhynchophorus</taxon>
    </lineage>
</organism>
<gene>
    <name evidence="1" type="ORF">GWI33_013893</name>
</gene>
<dbReference type="AlphaFoldDB" id="A0A834I658"/>